<protein>
    <recommendedName>
        <fullName evidence="4">Sjoegren syndrome/scleroderma autoantigen 1</fullName>
    </recommendedName>
</protein>
<evidence type="ECO:0000256" key="1">
    <source>
        <dbReference type="SAM" id="MobiDB-lite"/>
    </source>
</evidence>
<proteinExistence type="predicted"/>
<sequence>MSDDTSGRLAEKMLQGWTLLAVNCPEPHCCTPLVSSKKDKTRVLCVKCDKWYSTEPPAQPELPHTPQPVQQEVKSDANEIDPSYEARRKRRDATSNKLGEKMLQGWALMNQVCPKADCGTPFVRNREGKLYCVTCDQFAMTEEQVAATAPPPPSGQTPKRQEVVVSPSSPQSHAQAFIDTSGNDGNEEDTYARALHVLHEKLAAAVNTMEGATTDSQVKAQCKVIRDLVKTIKAIQAMH</sequence>
<name>A0A6G0X910_9STRA</name>
<dbReference type="VEuPathDB" id="FungiDB:AeMF1_020082"/>
<evidence type="ECO:0000313" key="2">
    <source>
        <dbReference type="EMBL" id="KAF0736520.1"/>
    </source>
</evidence>
<gene>
    <name evidence="2" type="ORF">Ae201684_007530</name>
</gene>
<accession>A0A6G0X910</accession>
<feature type="compositionally biased region" description="Pro residues" evidence="1">
    <location>
        <begin position="57"/>
        <end position="66"/>
    </location>
</feature>
<dbReference type="Pfam" id="PF06677">
    <property type="entry name" value="Auto_anti-p27"/>
    <property type="match status" value="2"/>
</dbReference>
<feature type="region of interest" description="Disordered" evidence="1">
    <location>
        <begin position="56"/>
        <end position="96"/>
    </location>
</feature>
<dbReference type="Proteomes" id="UP000481153">
    <property type="component" value="Unassembled WGS sequence"/>
</dbReference>
<dbReference type="EMBL" id="VJMJ01000089">
    <property type="protein sequence ID" value="KAF0736520.1"/>
    <property type="molecule type" value="Genomic_DNA"/>
</dbReference>
<feature type="region of interest" description="Disordered" evidence="1">
    <location>
        <begin position="146"/>
        <end position="185"/>
    </location>
</feature>
<reference evidence="2 3" key="1">
    <citation type="submission" date="2019-07" db="EMBL/GenBank/DDBJ databases">
        <title>Genomics analysis of Aphanomyces spp. identifies a new class of oomycete effector associated with host adaptation.</title>
        <authorList>
            <person name="Gaulin E."/>
        </authorList>
    </citation>
    <scope>NUCLEOTIDE SEQUENCE [LARGE SCALE GENOMIC DNA]</scope>
    <source>
        <strain evidence="2 3">ATCC 201684</strain>
    </source>
</reference>
<feature type="compositionally biased region" description="Polar residues" evidence="1">
    <location>
        <begin position="171"/>
        <end position="184"/>
    </location>
</feature>
<comment type="caution">
    <text evidence="2">The sequence shown here is derived from an EMBL/GenBank/DDBJ whole genome shotgun (WGS) entry which is preliminary data.</text>
</comment>
<evidence type="ECO:0000313" key="3">
    <source>
        <dbReference type="Proteomes" id="UP000481153"/>
    </source>
</evidence>
<organism evidence="2 3">
    <name type="scientific">Aphanomyces euteiches</name>
    <dbReference type="NCBI Taxonomy" id="100861"/>
    <lineage>
        <taxon>Eukaryota</taxon>
        <taxon>Sar</taxon>
        <taxon>Stramenopiles</taxon>
        <taxon>Oomycota</taxon>
        <taxon>Saprolegniomycetes</taxon>
        <taxon>Saprolegniales</taxon>
        <taxon>Verrucalvaceae</taxon>
        <taxon>Aphanomyces</taxon>
    </lineage>
</organism>
<keyword evidence="3" id="KW-1185">Reference proteome</keyword>
<dbReference type="AlphaFoldDB" id="A0A6G0X910"/>
<dbReference type="InterPro" id="IPR009563">
    <property type="entry name" value="SSSCA1"/>
</dbReference>
<dbReference type="PANTHER" id="PTHR16537:SF1">
    <property type="entry name" value="PROTEIN ZNRD2"/>
    <property type="match status" value="1"/>
</dbReference>
<evidence type="ECO:0008006" key="4">
    <source>
        <dbReference type="Google" id="ProtNLM"/>
    </source>
</evidence>
<dbReference type="InterPro" id="IPR051888">
    <property type="entry name" value="UPF0148_domain"/>
</dbReference>
<dbReference type="PANTHER" id="PTHR16537">
    <property type="entry name" value="SJOEGREN SYNDROME/SCLERODERMA AUTOANTIGEN 1"/>
    <property type="match status" value="1"/>
</dbReference>